<gene>
    <name evidence="9" type="primary">LOC104583318</name>
    <name evidence="8" type="ORF">BRADI_2g46980v3</name>
</gene>
<feature type="domain" description="NAC" evidence="7">
    <location>
        <begin position="11"/>
        <end position="160"/>
    </location>
</feature>
<dbReference type="GO" id="GO:0005634">
    <property type="term" value="C:nucleus"/>
    <property type="evidence" value="ECO:0007669"/>
    <property type="project" value="UniProtKB-SubCell"/>
</dbReference>
<keyword evidence="4" id="KW-0804">Transcription</keyword>
<protein>
    <recommendedName>
        <fullName evidence="7">NAC domain-containing protein</fullName>
    </recommendedName>
</protein>
<dbReference type="InterPro" id="IPR036093">
    <property type="entry name" value="NAC_dom_sf"/>
</dbReference>
<reference evidence="8" key="2">
    <citation type="submission" date="2017-06" db="EMBL/GenBank/DDBJ databases">
        <title>WGS assembly of Brachypodium distachyon.</title>
        <authorList>
            <consortium name="The International Brachypodium Initiative"/>
            <person name="Lucas S."/>
            <person name="Harmon-Smith M."/>
            <person name="Lail K."/>
            <person name="Tice H."/>
            <person name="Grimwood J."/>
            <person name="Bruce D."/>
            <person name="Barry K."/>
            <person name="Shu S."/>
            <person name="Lindquist E."/>
            <person name="Wang M."/>
            <person name="Pitluck S."/>
            <person name="Vogel J.P."/>
            <person name="Garvin D.F."/>
            <person name="Mockler T.C."/>
            <person name="Schmutz J."/>
            <person name="Rokhsar D."/>
            <person name="Bevan M.W."/>
        </authorList>
    </citation>
    <scope>NUCLEOTIDE SEQUENCE</scope>
    <source>
        <strain evidence="8">Bd21</strain>
    </source>
</reference>
<proteinExistence type="predicted"/>
<evidence type="ECO:0000256" key="1">
    <source>
        <dbReference type="ARBA" id="ARBA00004123"/>
    </source>
</evidence>
<dbReference type="KEGG" id="bdi:104583318"/>
<dbReference type="EMBL" id="CM000881">
    <property type="protein sequence ID" value="KQK09254.1"/>
    <property type="molecule type" value="Genomic_DNA"/>
</dbReference>
<evidence type="ECO:0000256" key="5">
    <source>
        <dbReference type="ARBA" id="ARBA00023242"/>
    </source>
</evidence>
<evidence type="ECO:0000313" key="10">
    <source>
        <dbReference type="Proteomes" id="UP000008810"/>
    </source>
</evidence>
<dbReference type="FunCoup" id="I1HQI8">
    <property type="interactions" value="664"/>
</dbReference>
<dbReference type="Gene3D" id="2.170.150.80">
    <property type="entry name" value="NAC domain"/>
    <property type="match status" value="1"/>
</dbReference>
<dbReference type="InterPro" id="IPR003441">
    <property type="entry name" value="NAC-dom"/>
</dbReference>
<evidence type="ECO:0000259" key="7">
    <source>
        <dbReference type="PROSITE" id="PS51005"/>
    </source>
</evidence>
<dbReference type="PANTHER" id="PTHR31989">
    <property type="entry name" value="NAC DOMAIN-CONTAINING PROTEIN 82-RELATED"/>
    <property type="match status" value="1"/>
</dbReference>
<reference evidence="8 9" key="1">
    <citation type="journal article" date="2010" name="Nature">
        <title>Genome sequencing and analysis of the model grass Brachypodium distachyon.</title>
        <authorList>
            <consortium name="International Brachypodium Initiative"/>
        </authorList>
    </citation>
    <scope>NUCLEOTIDE SEQUENCE [LARGE SCALE GENOMIC DNA]</scope>
    <source>
        <strain evidence="8 9">Bd21</strain>
    </source>
</reference>
<dbReference type="GO" id="GO:0006355">
    <property type="term" value="P:regulation of DNA-templated transcription"/>
    <property type="evidence" value="ECO:0007669"/>
    <property type="project" value="InterPro"/>
</dbReference>
<dbReference type="Pfam" id="PF02365">
    <property type="entry name" value="NAM"/>
    <property type="match status" value="1"/>
</dbReference>
<dbReference type="SUPFAM" id="SSF101941">
    <property type="entry name" value="NAC domain"/>
    <property type="match status" value="1"/>
</dbReference>
<dbReference type="Proteomes" id="UP000008810">
    <property type="component" value="Chromosome 2"/>
</dbReference>
<feature type="region of interest" description="Disordered" evidence="6">
    <location>
        <begin position="186"/>
        <end position="220"/>
    </location>
</feature>
<dbReference type="GeneID" id="104583318"/>
<accession>I1HQI8</accession>
<dbReference type="OrthoDB" id="696608at2759"/>
<evidence type="ECO:0000313" key="8">
    <source>
        <dbReference type="EMBL" id="KQK09254.1"/>
    </source>
</evidence>
<keyword evidence="3" id="KW-0238">DNA-binding</keyword>
<keyword evidence="2" id="KW-0805">Transcription regulation</keyword>
<dbReference type="Gramene" id="KQK09254">
    <property type="protein sequence ID" value="KQK09254"/>
    <property type="gene ID" value="BRADI_2g46980v3"/>
</dbReference>
<evidence type="ECO:0000256" key="4">
    <source>
        <dbReference type="ARBA" id="ARBA00023163"/>
    </source>
</evidence>
<evidence type="ECO:0000256" key="3">
    <source>
        <dbReference type="ARBA" id="ARBA00023125"/>
    </source>
</evidence>
<dbReference type="OMA" id="DDESWAM"/>
<organism evidence="8">
    <name type="scientific">Brachypodium distachyon</name>
    <name type="common">Purple false brome</name>
    <name type="synonym">Trachynia distachya</name>
    <dbReference type="NCBI Taxonomy" id="15368"/>
    <lineage>
        <taxon>Eukaryota</taxon>
        <taxon>Viridiplantae</taxon>
        <taxon>Streptophyta</taxon>
        <taxon>Embryophyta</taxon>
        <taxon>Tracheophyta</taxon>
        <taxon>Spermatophyta</taxon>
        <taxon>Magnoliopsida</taxon>
        <taxon>Liliopsida</taxon>
        <taxon>Poales</taxon>
        <taxon>Poaceae</taxon>
        <taxon>BOP clade</taxon>
        <taxon>Pooideae</taxon>
        <taxon>Stipodae</taxon>
        <taxon>Brachypodieae</taxon>
        <taxon>Brachypodium</taxon>
    </lineage>
</organism>
<dbReference type="AlphaFoldDB" id="I1HQI8"/>
<keyword evidence="5" id="KW-0539">Nucleus</keyword>
<name>I1HQI8_BRADI</name>
<dbReference type="RefSeq" id="XP_010233490.1">
    <property type="nucleotide sequence ID" value="XM_010235188.1"/>
</dbReference>
<sequence>MEEAEAELGEVFYLCSFNPSPVEAVTYFLPRLISGEPLPRGAEHLIHRVDIYNHEPKDLAAAFAPAPKAERTGDRFFFTLSKRQKGSRTRTARVAGAGTWTIQKTRDVNDESGLKVGERRSLCFRKGKASTSWVMEEYRCLRPDAIVDDGEMVFCKIHLSSKPRPEAQQESAAYLRRHQELAKNQPPMPVAKRPAPCAADPPSPKRARVASLTPAVAESDGGDSNAFASLLEEDMLGAVSSQDEIAPINIDDYIDRFTCSIHEFLGGATDPEEAATLPADEPENDFDNSMASDEEFNFDIPLLSNSSMVFNLNGEDSFNLLDNDLYDYKLQTDDGEQQQAGLTSDDESWAMTAEDEGFMRLMGSYTPWPTMFTLDQLEGHNEFFSYVE</sequence>
<comment type="subcellular location">
    <subcellularLocation>
        <location evidence="1">Nucleus</location>
    </subcellularLocation>
</comment>
<evidence type="ECO:0000256" key="2">
    <source>
        <dbReference type="ARBA" id="ARBA00023015"/>
    </source>
</evidence>
<dbReference type="eggNOG" id="ENOG502RRP6">
    <property type="taxonomic scope" value="Eukaryota"/>
</dbReference>
<dbReference type="GO" id="GO:0003677">
    <property type="term" value="F:DNA binding"/>
    <property type="evidence" value="ECO:0007669"/>
    <property type="project" value="UniProtKB-KW"/>
</dbReference>
<reference evidence="9" key="3">
    <citation type="submission" date="2018-08" db="UniProtKB">
        <authorList>
            <consortium name="EnsemblPlants"/>
        </authorList>
    </citation>
    <scope>IDENTIFICATION</scope>
    <source>
        <strain evidence="9">cv. Bd21</strain>
    </source>
</reference>
<dbReference type="EnsemblPlants" id="KQK09254">
    <property type="protein sequence ID" value="KQK09254"/>
    <property type="gene ID" value="BRADI_2g46980v3"/>
</dbReference>
<dbReference type="PROSITE" id="PS51005">
    <property type="entry name" value="NAC"/>
    <property type="match status" value="1"/>
</dbReference>
<evidence type="ECO:0000256" key="6">
    <source>
        <dbReference type="SAM" id="MobiDB-lite"/>
    </source>
</evidence>
<keyword evidence="10" id="KW-1185">Reference proteome</keyword>
<dbReference type="STRING" id="15368.I1HQI8"/>
<dbReference type="HOGENOM" id="CLU_793085_0_0_1"/>
<evidence type="ECO:0000313" key="9">
    <source>
        <dbReference type="EnsemblPlants" id="KQK09254"/>
    </source>
</evidence>